<keyword evidence="4" id="KW-0418">Kinase</keyword>
<dbReference type="GO" id="GO:0016301">
    <property type="term" value="F:kinase activity"/>
    <property type="evidence" value="ECO:0007669"/>
    <property type="project" value="UniProtKB-KW"/>
</dbReference>
<dbReference type="EMBL" id="BMGT01000003">
    <property type="protein sequence ID" value="GGG84462.1"/>
    <property type="molecule type" value="Genomic_DNA"/>
</dbReference>
<keyword evidence="2" id="KW-0808">Transferase</keyword>
<dbReference type="InterPro" id="IPR010737">
    <property type="entry name" value="4-carb_acid_sugar_kinase_N"/>
</dbReference>
<dbReference type="AlphaFoldDB" id="A0A917M8K7"/>
<sequence>MLSGKDANQQGPEPVGRSAGSNLRPLAIIADDLTGACDAAAPFAVAYDSIRIYLSHLSDAPPNPAKTTWAITTESRELPPSEAARRISRIAESLPEDIEVFKKVDSVFRGNTVVEIASALRSFSFDFAVICPAYPALSRTVINGNLMIDDVCGRRTLSLLDMLADHRPHQLPASLSIDAIAARLNQQLGQTRPVFLCDAVEQADLIKLVHAAKSLQKRVLWIGSGGLAHAIASTLPASQEPRTQFRRTGPVVFFIGSPHAVTTAQVDHLKRATGISEHSTLSTPSPIADLLLPIRSETTESEIRDALKHLTPQSIGCLFMTGGETASQLCRVLGIETLLLTHEIAPGVPAGTAVGGAFDGVPVILKSGGFGSPDLLYCISQSFASKSQEVHV</sequence>
<dbReference type="SUPFAM" id="SSF142764">
    <property type="entry name" value="YgbK-like"/>
    <property type="match status" value="1"/>
</dbReference>
<feature type="domain" description="Four-carbon acid sugar kinase N-terminal" evidence="7">
    <location>
        <begin position="26"/>
        <end position="230"/>
    </location>
</feature>
<dbReference type="Gene3D" id="3.40.50.10840">
    <property type="entry name" value="Putative sugar-binding, N-terminal domain"/>
    <property type="match status" value="1"/>
</dbReference>
<dbReference type="Pfam" id="PF07005">
    <property type="entry name" value="SBD_N"/>
    <property type="match status" value="1"/>
</dbReference>
<evidence type="ECO:0000256" key="5">
    <source>
        <dbReference type="ARBA" id="ARBA00022840"/>
    </source>
</evidence>
<evidence type="ECO:0000259" key="7">
    <source>
        <dbReference type="Pfam" id="PF07005"/>
    </source>
</evidence>
<keyword evidence="10" id="KW-1185">Reference proteome</keyword>
<organism evidence="9 10">
    <name type="scientific">Edaphobacter dinghuensis</name>
    <dbReference type="NCBI Taxonomy" id="1560005"/>
    <lineage>
        <taxon>Bacteria</taxon>
        <taxon>Pseudomonadati</taxon>
        <taxon>Acidobacteriota</taxon>
        <taxon>Terriglobia</taxon>
        <taxon>Terriglobales</taxon>
        <taxon>Acidobacteriaceae</taxon>
        <taxon>Edaphobacter</taxon>
    </lineage>
</organism>
<evidence type="ECO:0000256" key="3">
    <source>
        <dbReference type="ARBA" id="ARBA00022741"/>
    </source>
</evidence>
<comment type="similarity">
    <text evidence="1">Belongs to the four-carbon acid sugar kinase family.</text>
</comment>
<dbReference type="Pfam" id="PF17042">
    <property type="entry name" value="NBD_C"/>
    <property type="match status" value="1"/>
</dbReference>
<feature type="domain" description="Four-carbon acid sugar kinase nucleotide binding" evidence="8">
    <location>
        <begin position="300"/>
        <end position="376"/>
    </location>
</feature>
<evidence type="ECO:0000259" key="8">
    <source>
        <dbReference type="Pfam" id="PF17042"/>
    </source>
</evidence>
<reference evidence="9" key="1">
    <citation type="journal article" date="2014" name="Int. J. Syst. Evol. Microbiol.">
        <title>Complete genome sequence of Corynebacterium casei LMG S-19264T (=DSM 44701T), isolated from a smear-ripened cheese.</title>
        <authorList>
            <consortium name="US DOE Joint Genome Institute (JGI-PGF)"/>
            <person name="Walter F."/>
            <person name="Albersmeier A."/>
            <person name="Kalinowski J."/>
            <person name="Ruckert C."/>
        </authorList>
    </citation>
    <scope>NUCLEOTIDE SEQUENCE</scope>
    <source>
        <strain evidence="9">CGMCC 1.12997</strain>
    </source>
</reference>
<evidence type="ECO:0000313" key="10">
    <source>
        <dbReference type="Proteomes" id="UP000647241"/>
    </source>
</evidence>
<accession>A0A917M8K7</accession>
<evidence type="ECO:0008006" key="11">
    <source>
        <dbReference type="Google" id="ProtNLM"/>
    </source>
</evidence>
<protein>
    <recommendedName>
        <fullName evidence="11">Four-carbon acid sugar kinase family protein</fullName>
    </recommendedName>
</protein>
<dbReference type="InterPro" id="IPR031475">
    <property type="entry name" value="NBD_C"/>
</dbReference>
<comment type="caution">
    <text evidence="9">The sequence shown here is derived from an EMBL/GenBank/DDBJ whole genome shotgun (WGS) entry which is preliminary data.</text>
</comment>
<dbReference type="Proteomes" id="UP000647241">
    <property type="component" value="Unassembled WGS sequence"/>
</dbReference>
<dbReference type="RefSeq" id="WP_229739398.1">
    <property type="nucleotide sequence ID" value="NZ_BMGT01000003.1"/>
</dbReference>
<reference evidence="9" key="2">
    <citation type="submission" date="2020-09" db="EMBL/GenBank/DDBJ databases">
        <authorList>
            <person name="Sun Q."/>
            <person name="Zhou Y."/>
        </authorList>
    </citation>
    <scope>NUCLEOTIDE SEQUENCE</scope>
    <source>
        <strain evidence="9">CGMCC 1.12997</strain>
    </source>
</reference>
<dbReference type="Gene3D" id="3.40.980.20">
    <property type="entry name" value="Four-carbon acid sugar kinase, nucleotide binding domain"/>
    <property type="match status" value="1"/>
</dbReference>
<evidence type="ECO:0000256" key="4">
    <source>
        <dbReference type="ARBA" id="ARBA00022777"/>
    </source>
</evidence>
<dbReference type="InterPro" id="IPR037051">
    <property type="entry name" value="4-carb_acid_sugar_kinase_N_sf"/>
</dbReference>
<keyword evidence="3" id="KW-0547">Nucleotide-binding</keyword>
<keyword evidence="6" id="KW-0119">Carbohydrate metabolism</keyword>
<gene>
    <name evidence="9" type="ORF">GCM10011585_30290</name>
</gene>
<evidence type="ECO:0000256" key="2">
    <source>
        <dbReference type="ARBA" id="ARBA00022679"/>
    </source>
</evidence>
<evidence type="ECO:0000256" key="1">
    <source>
        <dbReference type="ARBA" id="ARBA00005715"/>
    </source>
</evidence>
<dbReference type="InterPro" id="IPR042213">
    <property type="entry name" value="NBD_C_sf"/>
</dbReference>
<name>A0A917M8K7_9BACT</name>
<evidence type="ECO:0000256" key="6">
    <source>
        <dbReference type="ARBA" id="ARBA00023277"/>
    </source>
</evidence>
<evidence type="ECO:0000313" key="9">
    <source>
        <dbReference type="EMBL" id="GGG84462.1"/>
    </source>
</evidence>
<dbReference type="GO" id="GO:0005524">
    <property type="term" value="F:ATP binding"/>
    <property type="evidence" value="ECO:0007669"/>
    <property type="project" value="UniProtKB-KW"/>
</dbReference>
<proteinExistence type="inferred from homology"/>
<keyword evidence="5" id="KW-0067">ATP-binding</keyword>